<feature type="active site" evidence="1">
    <location>
        <position position="369"/>
    </location>
</feature>
<dbReference type="InterPro" id="IPR040198">
    <property type="entry name" value="Fido_containing"/>
</dbReference>
<gene>
    <name evidence="3" type="ORF">FIBSPDRAFT_508603</name>
</gene>
<sequence>MDMPQEDSLRVKPFNVSRFSSHALSSLPEMEAQDRAQFLESLKADTIPELAATVRLWEQTLLPRYRIPFFLVRVADVRAALNSTATALILYKEAQAQLDRDPVFDDFVDHLSSQCHADEENHRQTYSQGVFNQPWRGTSHYRFPIIPWAPDQMDDIKERWAVMRGKTREQQLLRHITIETNLLESAFSLTSASMRRLIREGFEEHAVELLPESVLNDTSIVVSILRDSHKALELVLSVAHDPSKLSVELILELHTICMKTVVILPVLEKQKVAPGVPGKAEFPAPSLRTEVQELTGKYLLKYSNIELTRLATKKNVVIPGPPRVQFCPFDDVVSELGRFVHLARQWLKNWPRNPFASAAWIHLVIGTIHPFENGNGRVARLVASIPFITANLPPVCVLSNSQVKKDYFEGIGKAREDDYALLIQCFVKSLETSVGMMEVFE</sequence>
<evidence type="ECO:0000313" key="4">
    <source>
        <dbReference type="Proteomes" id="UP000076532"/>
    </source>
</evidence>
<protein>
    <recommendedName>
        <fullName evidence="2">Fido domain-containing protein</fullName>
    </recommendedName>
</protein>
<name>A0A166JWK1_9AGAM</name>
<dbReference type="Gene3D" id="1.10.3290.10">
    <property type="entry name" value="Fido-like domain"/>
    <property type="match status" value="1"/>
</dbReference>
<dbReference type="PROSITE" id="PS51459">
    <property type="entry name" value="FIDO"/>
    <property type="match status" value="1"/>
</dbReference>
<evidence type="ECO:0000313" key="3">
    <source>
        <dbReference type="EMBL" id="KZP21287.1"/>
    </source>
</evidence>
<feature type="domain" description="Fido" evidence="2">
    <location>
        <begin position="294"/>
        <end position="429"/>
    </location>
</feature>
<dbReference type="Proteomes" id="UP000076532">
    <property type="component" value="Unassembled WGS sequence"/>
</dbReference>
<dbReference type="AlphaFoldDB" id="A0A166JWK1"/>
<dbReference type="InterPro" id="IPR003812">
    <property type="entry name" value="Fido"/>
</dbReference>
<accession>A0A166JWK1</accession>
<organism evidence="3 4">
    <name type="scientific">Athelia psychrophila</name>
    <dbReference type="NCBI Taxonomy" id="1759441"/>
    <lineage>
        <taxon>Eukaryota</taxon>
        <taxon>Fungi</taxon>
        <taxon>Dikarya</taxon>
        <taxon>Basidiomycota</taxon>
        <taxon>Agaricomycotina</taxon>
        <taxon>Agaricomycetes</taxon>
        <taxon>Agaricomycetidae</taxon>
        <taxon>Atheliales</taxon>
        <taxon>Atheliaceae</taxon>
        <taxon>Athelia</taxon>
    </lineage>
</organism>
<dbReference type="OrthoDB" id="439046at2759"/>
<dbReference type="InterPro" id="IPR036597">
    <property type="entry name" value="Fido-like_dom_sf"/>
</dbReference>
<evidence type="ECO:0000259" key="2">
    <source>
        <dbReference type="PROSITE" id="PS51459"/>
    </source>
</evidence>
<proteinExistence type="predicted"/>
<reference evidence="3 4" key="1">
    <citation type="journal article" date="2016" name="Mol. Biol. Evol.">
        <title>Comparative Genomics of Early-Diverging Mushroom-Forming Fungi Provides Insights into the Origins of Lignocellulose Decay Capabilities.</title>
        <authorList>
            <person name="Nagy L.G."/>
            <person name="Riley R."/>
            <person name="Tritt A."/>
            <person name="Adam C."/>
            <person name="Daum C."/>
            <person name="Floudas D."/>
            <person name="Sun H."/>
            <person name="Yadav J.S."/>
            <person name="Pangilinan J."/>
            <person name="Larsson K.H."/>
            <person name="Matsuura K."/>
            <person name="Barry K."/>
            <person name="Labutti K."/>
            <person name="Kuo R."/>
            <person name="Ohm R.A."/>
            <person name="Bhattacharya S.S."/>
            <person name="Shirouzu T."/>
            <person name="Yoshinaga Y."/>
            <person name="Martin F.M."/>
            <person name="Grigoriev I.V."/>
            <person name="Hibbett D.S."/>
        </authorList>
    </citation>
    <scope>NUCLEOTIDE SEQUENCE [LARGE SCALE GENOMIC DNA]</scope>
    <source>
        <strain evidence="3 4">CBS 109695</strain>
    </source>
</reference>
<dbReference type="Pfam" id="PF02661">
    <property type="entry name" value="Fic"/>
    <property type="match status" value="1"/>
</dbReference>
<dbReference type="PANTHER" id="PTHR13504">
    <property type="entry name" value="FIDO DOMAIN-CONTAINING PROTEIN DDB_G0283145"/>
    <property type="match status" value="1"/>
</dbReference>
<keyword evidence="4" id="KW-1185">Reference proteome</keyword>
<evidence type="ECO:0000256" key="1">
    <source>
        <dbReference type="PIRSR" id="PIRSR640198-1"/>
    </source>
</evidence>
<dbReference type="SUPFAM" id="SSF140931">
    <property type="entry name" value="Fic-like"/>
    <property type="match status" value="1"/>
</dbReference>
<dbReference type="EMBL" id="KV417548">
    <property type="protein sequence ID" value="KZP21287.1"/>
    <property type="molecule type" value="Genomic_DNA"/>
</dbReference>
<dbReference type="PANTHER" id="PTHR13504:SF38">
    <property type="entry name" value="FIDO DOMAIN-CONTAINING PROTEIN"/>
    <property type="match status" value="1"/>
</dbReference>
<dbReference type="STRING" id="436010.A0A166JWK1"/>